<dbReference type="EMBL" id="JBHUOQ010000005">
    <property type="protein sequence ID" value="MFD2831468.1"/>
    <property type="molecule type" value="Genomic_DNA"/>
</dbReference>
<protein>
    <submittedName>
        <fullName evidence="2">DUF2812 domain-containing protein</fullName>
    </submittedName>
</protein>
<evidence type="ECO:0000256" key="1">
    <source>
        <dbReference type="SAM" id="Phobius"/>
    </source>
</evidence>
<feature type="transmembrane region" description="Helical" evidence="1">
    <location>
        <begin position="210"/>
        <end position="229"/>
    </location>
</feature>
<dbReference type="Pfam" id="PF11193">
    <property type="entry name" value="DUF2812"/>
    <property type="match status" value="1"/>
</dbReference>
<feature type="transmembrane region" description="Helical" evidence="1">
    <location>
        <begin position="178"/>
        <end position="198"/>
    </location>
</feature>
<accession>A0ABW5WYS6</accession>
<keyword evidence="1" id="KW-0472">Membrane</keyword>
<sequence>MTKQKYIMSGGLAFSESKDMEKLRKYSLKGWHLSSFSFLGYTLTKGIKKDYIYNLDYHSITPDEKEEYINLFSASGWTHVTSIDNIHLFRASPETKPIYTDSDTSVQKYKRSCRSTAAVAIPVILITAAAWILALSFSGTAGTVLMITAAVLSIIAVPAAMTLTASWHSKWKAEGKRIPVLLIKIIPFVIILTATSVLLSFNSLNSSVELLVYMTAGAVGFPAVVWMIMSTYQRVKRN</sequence>
<gene>
    <name evidence="2" type="ORF">ACFSX4_13410</name>
</gene>
<keyword evidence="1" id="KW-1133">Transmembrane helix</keyword>
<keyword evidence="1" id="KW-0812">Transmembrane</keyword>
<evidence type="ECO:0000313" key="2">
    <source>
        <dbReference type="EMBL" id="MFD2831468.1"/>
    </source>
</evidence>
<comment type="caution">
    <text evidence="2">The sequence shown here is derived from an EMBL/GenBank/DDBJ whole genome shotgun (WGS) entry which is preliminary data.</text>
</comment>
<reference evidence="3" key="1">
    <citation type="journal article" date="2019" name="Int. J. Syst. Evol. Microbiol.">
        <title>The Global Catalogue of Microorganisms (GCM) 10K type strain sequencing project: providing services to taxonomists for standard genome sequencing and annotation.</title>
        <authorList>
            <consortium name="The Broad Institute Genomics Platform"/>
            <consortium name="The Broad Institute Genome Sequencing Center for Infectious Disease"/>
            <person name="Wu L."/>
            <person name="Ma J."/>
        </authorList>
    </citation>
    <scope>NUCLEOTIDE SEQUENCE [LARGE SCALE GENOMIC DNA]</scope>
    <source>
        <strain evidence="3">KCTC 33575</strain>
    </source>
</reference>
<dbReference type="InterPro" id="IPR021359">
    <property type="entry name" value="DUF2812"/>
</dbReference>
<feature type="transmembrane region" description="Helical" evidence="1">
    <location>
        <begin position="143"/>
        <end position="166"/>
    </location>
</feature>
<name>A0ABW5WYS6_9STAP</name>
<evidence type="ECO:0000313" key="3">
    <source>
        <dbReference type="Proteomes" id="UP001597519"/>
    </source>
</evidence>
<keyword evidence="3" id="KW-1185">Reference proteome</keyword>
<proteinExistence type="predicted"/>
<organism evidence="2 3">
    <name type="scientific">Corticicoccus populi</name>
    <dbReference type="NCBI Taxonomy" id="1812821"/>
    <lineage>
        <taxon>Bacteria</taxon>
        <taxon>Bacillati</taxon>
        <taxon>Bacillota</taxon>
        <taxon>Bacilli</taxon>
        <taxon>Bacillales</taxon>
        <taxon>Staphylococcaceae</taxon>
        <taxon>Corticicoccus</taxon>
    </lineage>
</organism>
<dbReference type="Proteomes" id="UP001597519">
    <property type="component" value="Unassembled WGS sequence"/>
</dbReference>
<feature type="transmembrane region" description="Helical" evidence="1">
    <location>
        <begin position="117"/>
        <end position="137"/>
    </location>
</feature>
<dbReference type="RefSeq" id="WP_377775754.1">
    <property type="nucleotide sequence ID" value="NZ_JBHUOQ010000005.1"/>
</dbReference>